<dbReference type="GO" id="GO:0008616">
    <property type="term" value="P:tRNA queuosine(34) biosynthetic process"/>
    <property type="evidence" value="ECO:0007669"/>
    <property type="project" value="UniProtKB-KW"/>
</dbReference>
<keyword evidence="1" id="KW-0963">Cytoplasm</keyword>
<dbReference type="EMBL" id="CADCUV010000022">
    <property type="protein sequence ID" value="CAA9388098.1"/>
    <property type="molecule type" value="Genomic_DNA"/>
</dbReference>
<dbReference type="SUPFAM" id="SSF111337">
    <property type="entry name" value="QueA-like"/>
    <property type="match status" value="1"/>
</dbReference>
<dbReference type="InterPro" id="IPR042119">
    <property type="entry name" value="QueA_dom2"/>
</dbReference>
<dbReference type="InterPro" id="IPR042118">
    <property type="entry name" value="QueA_dom1"/>
</dbReference>
<protein>
    <submittedName>
        <fullName evidence="6">S-adenosylmethionine:tRNA ribosyltransferase-isomerase-like protein</fullName>
    </submittedName>
</protein>
<feature type="region of interest" description="Disordered" evidence="5">
    <location>
        <begin position="1"/>
        <end position="34"/>
    </location>
</feature>
<sequence>MLDTRTEPTQPSAALRVNPGHETRPHTRGARPGELRSLDFELTPDLEATEPPEARGLARDEVRLMVSYRSDDRIVHARFRDLPDFLEAGDVLVVNTSGTMNAAVPATRESGASSTLHLSTHLPADLWTVELRSLEGTEPLLDGKSGEILRLPGGGLATLHTPYLSENRLNSRADRLWISTLNLPLNLDDYLDRHGAPIRYGYVRESWPSGYYQSVYATERGSAEMPSAGRAFTPELITRLVARGVQVAPLVLHTGVASLEEDEPPYEEFYRVPAATAGLVNAARDSARRVVAVGTTVVRALETVTGADRVTHPGEGWTDQVITPERGVRSVDAMLTGLHEPRSTHLWMLEAVAARRHLEVAYGEALEQGYLWHEFGDLQLIL</sequence>
<keyword evidence="6" id="KW-0413">Isomerase</keyword>
<organism evidence="6">
    <name type="scientific">uncultured Rubrobacteraceae bacterium</name>
    <dbReference type="NCBI Taxonomy" id="349277"/>
    <lineage>
        <taxon>Bacteria</taxon>
        <taxon>Bacillati</taxon>
        <taxon>Actinomycetota</taxon>
        <taxon>Rubrobacteria</taxon>
        <taxon>Rubrobacterales</taxon>
        <taxon>Rubrobacteraceae</taxon>
        <taxon>environmental samples</taxon>
    </lineage>
</organism>
<evidence type="ECO:0000256" key="2">
    <source>
        <dbReference type="ARBA" id="ARBA00022679"/>
    </source>
</evidence>
<keyword evidence="4" id="KW-0671">Queuosine biosynthesis</keyword>
<gene>
    <name evidence="6" type="ORF">AVDCRST_MAG22-404</name>
</gene>
<evidence type="ECO:0000256" key="3">
    <source>
        <dbReference type="ARBA" id="ARBA00022691"/>
    </source>
</evidence>
<dbReference type="Pfam" id="PF02547">
    <property type="entry name" value="Queuosine_synth"/>
    <property type="match status" value="1"/>
</dbReference>
<dbReference type="PANTHER" id="PTHR30307">
    <property type="entry name" value="S-ADENOSYLMETHIONINE:TRNA RIBOSYLTRANSFERASE-ISOMERASE"/>
    <property type="match status" value="1"/>
</dbReference>
<name>A0A6J4NH96_9ACTN</name>
<proteinExistence type="predicted"/>
<dbReference type="Gene3D" id="3.40.1780.10">
    <property type="entry name" value="QueA-like"/>
    <property type="match status" value="1"/>
</dbReference>
<evidence type="ECO:0000256" key="5">
    <source>
        <dbReference type="SAM" id="MobiDB-lite"/>
    </source>
</evidence>
<reference evidence="6" key="1">
    <citation type="submission" date="2020-02" db="EMBL/GenBank/DDBJ databases">
        <authorList>
            <person name="Meier V. D."/>
        </authorList>
    </citation>
    <scope>NUCLEOTIDE SEQUENCE</scope>
    <source>
        <strain evidence="6">AVDCRST_MAG22</strain>
    </source>
</reference>
<dbReference type="InterPro" id="IPR036100">
    <property type="entry name" value="QueA_sf"/>
</dbReference>
<dbReference type="Gene3D" id="2.40.10.240">
    <property type="entry name" value="QueA-like"/>
    <property type="match status" value="1"/>
</dbReference>
<evidence type="ECO:0000313" key="6">
    <source>
        <dbReference type="EMBL" id="CAA9388098.1"/>
    </source>
</evidence>
<evidence type="ECO:0000256" key="4">
    <source>
        <dbReference type="ARBA" id="ARBA00022785"/>
    </source>
</evidence>
<feature type="compositionally biased region" description="Basic and acidic residues" evidence="5">
    <location>
        <begin position="19"/>
        <end position="34"/>
    </location>
</feature>
<dbReference type="PANTHER" id="PTHR30307:SF0">
    <property type="entry name" value="S-ADENOSYLMETHIONINE:TRNA RIBOSYLTRANSFERASE-ISOMERASE"/>
    <property type="match status" value="1"/>
</dbReference>
<evidence type="ECO:0000256" key="1">
    <source>
        <dbReference type="ARBA" id="ARBA00022490"/>
    </source>
</evidence>
<dbReference type="InterPro" id="IPR003699">
    <property type="entry name" value="QueA"/>
</dbReference>
<accession>A0A6J4NH96</accession>
<dbReference type="GO" id="GO:0051075">
    <property type="term" value="F:S-adenosylmethionine:tRNA ribosyltransferase-isomerase activity"/>
    <property type="evidence" value="ECO:0007669"/>
    <property type="project" value="TreeGrafter"/>
</dbReference>
<dbReference type="AlphaFoldDB" id="A0A6J4NH96"/>
<keyword evidence="2 6" id="KW-0808">Transferase</keyword>
<keyword evidence="3" id="KW-0949">S-adenosyl-L-methionine</keyword>